<dbReference type="EMBL" id="CP151265">
    <property type="protein sequence ID" value="WZH48570.1"/>
    <property type="molecule type" value="Genomic_DNA"/>
</dbReference>
<proteinExistence type="predicted"/>
<dbReference type="Proteomes" id="UP001489902">
    <property type="component" value="Chromosome 6"/>
</dbReference>
<accession>A0ABZ2X816</accession>
<reference evidence="2 3" key="1">
    <citation type="submission" date="2024-04" db="EMBL/GenBank/DDBJ databases">
        <title>Complete genome sequence of Fusarium acuminatum.</title>
        <authorList>
            <person name="Lan B."/>
        </authorList>
    </citation>
    <scope>NUCLEOTIDE SEQUENCE [LARGE SCALE GENOMIC DNA]</scope>
    <source>
        <strain evidence="2">1A</strain>
    </source>
</reference>
<keyword evidence="3" id="KW-1185">Reference proteome</keyword>
<evidence type="ECO:0000313" key="3">
    <source>
        <dbReference type="Proteomes" id="UP001489902"/>
    </source>
</evidence>
<gene>
    <name evidence="2" type="ORF">QYS62_009749</name>
</gene>
<name>A0ABZ2X816_9HYPO</name>
<feature type="chain" id="PRO_5045820968" description="F-box domain-containing protein" evidence="1">
    <location>
        <begin position="21"/>
        <end position="644"/>
    </location>
</feature>
<feature type="signal peptide" evidence="1">
    <location>
        <begin position="1"/>
        <end position="20"/>
    </location>
</feature>
<keyword evidence="1" id="KW-0732">Signal</keyword>
<evidence type="ECO:0000313" key="2">
    <source>
        <dbReference type="EMBL" id="WZH48570.1"/>
    </source>
</evidence>
<evidence type="ECO:0000256" key="1">
    <source>
        <dbReference type="SAM" id="SignalP"/>
    </source>
</evidence>
<sequence length="644" mass="74333">MSYPLFAALHIVTIFHSSTTVVVMASNAKEKTCLLNLPLELRLQIFHAYFKVEGGYVYDTESDSLKTADNRPIELSLMSTCRSIANETRHLPLSINTIRFSTLYREEWRSLAGCFNMVKSYSRILLSDFVLHIAHLMTADMLAQLALQYPKFESRLRLNMVQHQDYIAEVDEFKDLYRSGERVSSAEPGGENHAYNMRLTLCPSIDNILGMYVHEGTLESREYSSAFAALDTECTYHLRELWTGTSWEIDSGLSYCLQILADHKPIEFGNHMVKSFPCWTGERPIKEFIGLGFKPWEIPSESSILDAMRLLQLSDVWKLPDMWHYTPNWRYGDDLAINRLRNTDPYADRRDELHNSYGVRCREKIRFSAVANSIRFLQRRICADQRTHIRSLVLYEDLPSVSTPSCHMLGLAPFFKENPLLRVERHADWLKCTGADIDNPWDVAAHFQLGWDTKGKLWKGEIALRLAHWLVDALAITDAGIPAEAFTFILESGPHVVYCTDIFQRFVLRDVAWCEAFKALTRSEHFDPDSSEWEQVRPILLQDEEVEALGHLMYRTSPILRCDFNTGVAWDFEAVVKDTEGLDSRGWLQVWRERFAEGDLPGRILLPSDLTYESQVADYYEIQTEDDYLRPRRTDEEETLLADG</sequence>
<evidence type="ECO:0008006" key="4">
    <source>
        <dbReference type="Google" id="ProtNLM"/>
    </source>
</evidence>
<protein>
    <recommendedName>
        <fullName evidence="4">F-box domain-containing protein</fullName>
    </recommendedName>
</protein>
<organism evidence="2 3">
    <name type="scientific">Fusarium acuminatum</name>
    <dbReference type="NCBI Taxonomy" id="5515"/>
    <lineage>
        <taxon>Eukaryota</taxon>
        <taxon>Fungi</taxon>
        <taxon>Dikarya</taxon>
        <taxon>Ascomycota</taxon>
        <taxon>Pezizomycotina</taxon>
        <taxon>Sordariomycetes</taxon>
        <taxon>Hypocreomycetidae</taxon>
        <taxon>Hypocreales</taxon>
        <taxon>Nectriaceae</taxon>
        <taxon>Fusarium</taxon>
        <taxon>Fusarium tricinctum species complex</taxon>
    </lineage>
</organism>